<feature type="transmembrane region" description="Helical" evidence="1">
    <location>
        <begin position="215"/>
        <end position="234"/>
    </location>
</feature>
<feature type="transmembrane region" description="Helical" evidence="1">
    <location>
        <begin position="102"/>
        <end position="122"/>
    </location>
</feature>
<gene>
    <name evidence="2" type="ORF">BAOM_p018</name>
</gene>
<keyword evidence="1" id="KW-1133">Transmembrane helix</keyword>
<dbReference type="AlphaFoldDB" id="A0A3Q9RSL3"/>
<dbReference type="InterPro" id="IPR046084">
    <property type="entry name" value="TrbL_4"/>
</dbReference>
<accession>A0A3Q9RSL3</accession>
<keyword evidence="2" id="KW-0614">Plasmid</keyword>
<evidence type="ECO:0000313" key="2">
    <source>
        <dbReference type="EMBL" id="AZV45671.1"/>
    </source>
</evidence>
<feature type="transmembrane region" description="Helical" evidence="1">
    <location>
        <begin position="246"/>
        <end position="268"/>
    </location>
</feature>
<dbReference type="Proteomes" id="UP000283095">
    <property type="component" value="Plasmid pOM18"/>
</dbReference>
<keyword evidence="1" id="KW-0812">Transmembrane</keyword>
<feature type="transmembrane region" description="Helical" evidence="1">
    <location>
        <begin position="188"/>
        <end position="208"/>
    </location>
</feature>
<evidence type="ECO:0000256" key="1">
    <source>
        <dbReference type="SAM" id="Phobius"/>
    </source>
</evidence>
<dbReference type="RefSeq" id="WP_127762726.1">
    <property type="nucleotide sequence ID" value="NZ_CP026096.1"/>
</dbReference>
<feature type="transmembrane region" description="Helical" evidence="1">
    <location>
        <begin position="12"/>
        <end position="31"/>
    </location>
</feature>
<feature type="transmembrane region" description="Helical" evidence="1">
    <location>
        <begin position="134"/>
        <end position="151"/>
    </location>
</feature>
<dbReference type="KEGG" id="pasa:BAOM_p018"/>
<sequence>MVFNKKKRKNKIFVSISIVFLLVLALNTFVVNDVAYAEETAESVDLSCDTFDFSCKIREFLLNVVQGAINYSVQQLDVFIIEPSTILDNPTISGFYDQAYDFFFALLGVIFLYKLVEILATADPEGRGVIREKLVTLVFTIGFAYSFKWIFESLLKFNNWFIQGLLNGYKLEFSTFKYDATKVQEAEINLIFMCILALILAILFFILLIQMAIRFAELGFALAIAPICIATNLSDNFNLLPSFWKNLMSIIFTQSVQILLILFMAKFFSEGSIWDAQKIIFGIGYMVLVVKSPHVVKELMYSSGTGRTVGGIGTGAVSTVAKTAILRKVK</sequence>
<organism evidence="2 3">
    <name type="scientific">Peribacillus asahii</name>
    <dbReference type="NCBI Taxonomy" id="228899"/>
    <lineage>
        <taxon>Bacteria</taxon>
        <taxon>Bacillati</taxon>
        <taxon>Bacillota</taxon>
        <taxon>Bacilli</taxon>
        <taxon>Bacillales</taxon>
        <taxon>Bacillaceae</taxon>
        <taxon>Peribacillus</taxon>
    </lineage>
</organism>
<evidence type="ECO:0000313" key="3">
    <source>
        <dbReference type="Proteomes" id="UP000283095"/>
    </source>
</evidence>
<dbReference type="EMBL" id="CP026096">
    <property type="protein sequence ID" value="AZV45671.1"/>
    <property type="molecule type" value="Genomic_DNA"/>
</dbReference>
<proteinExistence type="predicted"/>
<reference evidence="2 3" key="1">
    <citation type="submission" date="2018-01" db="EMBL/GenBank/DDBJ databases">
        <title>Bacillus asahii Genome sequencing and assembly.</title>
        <authorList>
            <person name="Jiang H."/>
            <person name="Feng Y."/>
            <person name="Zhao F."/>
            <person name="Lin X."/>
        </authorList>
    </citation>
    <scope>NUCLEOTIDE SEQUENCE [LARGE SCALE GENOMIC DNA]</scope>
    <source>
        <strain evidence="2 3">OM18</strain>
        <plasmid evidence="3">pom18</plasmid>
    </source>
</reference>
<geneLocation type="plasmid" evidence="3">
    <name>pom18</name>
</geneLocation>
<keyword evidence="1" id="KW-0472">Membrane</keyword>
<dbReference type="Pfam" id="PF19597">
    <property type="entry name" value="TrbL_4"/>
    <property type="match status" value="1"/>
</dbReference>
<name>A0A3Q9RSL3_9BACI</name>
<protein>
    <recommendedName>
        <fullName evidence="4">Conjugal transfer protein TraL</fullName>
    </recommendedName>
</protein>
<evidence type="ECO:0008006" key="4">
    <source>
        <dbReference type="Google" id="ProtNLM"/>
    </source>
</evidence>